<evidence type="ECO:0000313" key="2">
    <source>
        <dbReference type="EMBL" id="KPQ09119.1"/>
    </source>
</evidence>
<dbReference type="EMBL" id="LJXT01000150">
    <property type="protein sequence ID" value="KPQ09119.1"/>
    <property type="molecule type" value="Genomic_DNA"/>
</dbReference>
<feature type="transmembrane region" description="Helical" evidence="1">
    <location>
        <begin position="48"/>
        <end position="73"/>
    </location>
</feature>
<dbReference type="STRING" id="1305737.GCA_000526355_01447"/>
<dbReference type="PATRIC" id="fig|1305737.6.peg.334"/>
<evidence type="ECO:0000256" key="1">
    <source>
        <dbReference type="SAM" id="Phobius"/>
    </source>
</evidence>
<evidence type="ECO:0000313" key="3">
    <source>
        <dbReference type="Proteomes" id="UP000050421"/>
    </source>
</evidence>
<protein>
    <submittedName>
        <fullName evidence="2">Uncharacterized protein</fullName>
    </submittedName>
</protein>
<proteinExistence type="predicted"/>
<sequence>MNTNQATFLPTKPKDLLLPAVLGASLPLAWLAFIILTKENLFESWMYYPLVIIPLGGAGGGIFFYLMGFYWFPEGNKKLIAVIFSIIFYFFSLWISAVTAFAITGHWNLKSLNLI</sequence>
<comment type="caution">
    <text evidence="2">The sequence shown here is derived from an EMBL/GenBank/DDBJ whole genome shotgun (WGS) entry which is preliminary data.</text>
</comment>
<feature type="transmembrane region" description="Helical" evidence="1">
    <location>
        <begin position="79"/>
        <end position="103"/>
    </location>
</feature>
<name>A0A0P7ZWE4_9BACT</name>
<dbReference type="OrthoDB" id="770034at2"/>
<dbReference type="eggNOG" id="COG3250">
    <property type="taxonomic scope" value="Bacteria"/>
</dbReference>
<gene>
    <name evidence="2" type="ORF">HLUCCX10_16650</name>
</gene>
<dbReference type="AlphaFoldDB" id="A0A0P7ZWE4"/>
<dbReference type="Proteomes" id="UP000050421">
    <property type="component" value="Unassembled WGS sequence"/>
</dbReference>
<keyword evidence="1" id="KW-0812">Transmembrane</keyword>
<feature type="transmembrane region" description="Helical" evidence="1">
    <location>
        <begin position="16"/>
        <end position="36"/>
    </location>
</feature>
<accession>A0A0P7ZWE4</accession>
<organism evidence="2 3">
    <name type="scientific">Algoriphagus marincola HL-49</name>
    <dbReference type="NCBI Taxonomy" id="1305737"/>
    <lineage>
        <taxon>Bacteria</taxon>
        <taxon>Pseudomonadati</taxon>
        <taxon>Bacteroidota</taxon>
        <taxon>Cytophagia</taxon>
        <taxon>Cytophagales</taxon>
        <taxon>Cyclobacteriaceae</taxon>
        <taxon>Algoriphagus</taxon>
    </lineage>
</organism>
<keyword evidence="1" id="KW-0472">Membrane</keyword>
<keyword evidence="1" id="KW-1133">Transmembrane helix</keyword>
<reference evidence="2 3" key="1">
    <citation type="submission" date="2015-09" db="EMBL/GenBank/DDBJ databases">
        <title>Identification and resolution of microdiversity through metagenomic sequencing of parallel consortia.</title>
        <authorList>
            <person name="Nelson W.C."/>
            <person name="Romine M.F."/>
            <person name="Lindemann S.R."/>
        </authorList>
    </citation>
    <scope>NUCLEOTIDE SEQUENCE [LARGE SCALE GENOMIC DNA]</scope>
    <source>
        <strain evidence="2">HL-49</strain>
    </source>
</reference>